<dbReference type="InterPro" id="IPR007164">
    <property type="entry name" value="GTP-dep_dephospho-CoA_kin"/>
</dbReference>
<comment type="function">
    <text evidence="6">Catalyzes the GTP-dependent phosphorylation of the 3'-hydroxyl group of dephosphocoenzyme A to form coenzyme A (CoA).</text>
</comment>
<keyword evidence="2 6" id="KW-0547">Nucleotide-binding</keyword>
<comment type="caution">
    <text evidence="6">Lacks conserved residue(s) required for the propagation of feature annotation.</text>
</comment>
<keyword evidence="5 6" id="KW-0342">GTP-binding</keyword>
<comment type="catalytic activity">
    <reaction evidence="6">
        <text>3'-dephospho-CoA + GTP = GDP + CoA + H(+)</text>
        <dbReference type="Rhea" id="RHEA:61156"/>
        <dbReference type="ChEBI" id="CHEBI:15378"/>
        <dbReference type="ChEBI" id="CHEBI:37565"/>
        <dbReference type="ChEBI" id="CHEBI:57287"/>
        <dbReference type="ChEBI" id="CHEBI:57328"/>
        <dbReference type="ChEBI" id="CHEBI:58189"/>
        <dbReference type="EC" id="2.7.1.237"/>
    </reaction>
</comment>
<dbReference type="AlphaFoldDB" id="A0A1Y3GB51"/>
<dbReference type="EC" id="2.7.1.237" evidence="6"/>
<dbReference type="HAMAP" id="MF_00590">
    <property type="entry name" value="Dephospho_CoA_kinase_GTP_dep"/>
    <property type="match status" value="1"/>
</dbReference>
<evidence type="ECO:0000256" key="1">
    <source>
        <dbReference type="ARBA" id="ARBA00022679"/>
    </source>
</evidence>
<dbReference type="EMBL" id="MRZU01000003">
    <property type="protein sequence ID" value="OUJ18639.1"/>
    <property type="molecule type" value="Genomic_DNA"/>
</dbReference>
<dbReference type="GO" id="GO:0005525">
    <property type="term" value="F:GTP binding"/>
    <property type="evidence" value="ECO:0007669"/>
    <property type="project" value="UniProtKB-UniRule"/>
</dbReference>
<feature type="binding site" evidence="6">
    <location>
        <position position="44"/>
    </location>
    <ligand>
        <name>GTP</name>
        <dbReference type="ChEBI" id="CHEBI:37565"/>
    </ligand>
</feature>
<evidence type="ECO:0000256" key="3">
    <source>
        <dbReference type="ARBA" id="ARBA00022777"/>
    </source>
</evidence>
<dbReference type="GO" id="GO:0016301">
    <property type="term" value="F:kinase activity"/>
    <property type="evidence" value="ECO:0007669"/>
    <property type="project" value="UniProtKB-UniRule"/>
</dbReference>
<keyword evidence="4 6" id="KW-0173">Coenzyme A biosynthesis</keyword>
<feature type="binding site" evidence="6">
    <location>
        <position position="122"/>
    </location>
    <ligand>
        <name>GTP</name>
        <dbReference type="ChEBI" id="CHEBI:37565"/>
    </ligand>
</feature>
<protein>
    <recommendedName>
        <fullName evidence="6">GTP-dependent dephospho-CoA kinase</fullName>
        <ecNumber evidence="6">2.7.1.237</ecNumber>
    </recommendedName>
    <alternativeName>
        <fullName evidence="6">Dephospho-coenzyme A kinase</fullName>
        <shortName evidence="6">DPCK</shortName>
    </alternativeName>
</protein>
<comment type="similarity">
    <text evidence="6">Belongs to the GTP-dependent DPCK family.</text>
</comment>
<dbReference type="PANTHER" id="PTHR40732:SF1">
    <property type="entry name" value="GTP-DEPENDENT DEPHOSPHO-COA KINASE"/>
    <property type="match status" value="1"/>
</dbReference>
<accession>A0A1Y3GB51</accession>
<dbReference type="PANTHER" id="PTHR40732">
    <property type="entry name" value="UPF0218 PROTEIN TK1697"/>
    <property type="match status" value="1"/>
</dbReference>
<comment type="caution">
    <text evidence="7">The sequence shown here is derived from an EMBL/GenBank/DDBJ whole genome shotgun (WGS) entry which is preliminary data.</text>
</comment>
<feature type="binding site" evidence="6">
    <location>
        <position position="45"/>
    </location>
    <ligand>
        <name>GTP</name>
        <dbReference type="ChEBI" id="CHEBI:37565"/>
    </ligand>
</feature>
<gene>
    <name evidence="7" type="ORF">AMET1_0285</name>
</gene>
<sequence>MTFRLQADLRSKLKKPLGELHRDESSFQEVLEESSYSGIVTVGDVTTYKLLREDVVPALAVVDGRVMREEASQEIKDAVEDWSYKKKTVRNPAGHITTDLINAIKEGLDLGEPYLVSVIGEEDLAVLPVALYAPEGYIILYGQPKEGLVSVTVDRDCKDKVKVFLDMMEEI</sequence>
<feature type="binding site" evidence="6">
    <location>
        <position position="63"/>
    </location>
    <ligand>
        <name>GTP</name>
        <dbReference type="ChEBI" id="CHEBI:37565"/>
    </ligand>
</feature>
<keyword evidence="1 6" id="KW-0808">Transferase</keyword>
<dbReference type="Pfam" id="PF04019">
    <property type="entry name" value="DUF359"/>
    <property type="match status" value="1"/>
</dbReference>
<dbReference type="Proteomes" id="UP000195137">
    <property type="component" value="Unassembled WGS sequence"/>
</dbReference>
<evidence type="ECO:0000313" key="7">
    <source>
        <dbReference type="EMBL" id="OUJ18639.1"/>
    </source>
</evidence>
<dbReference type="GO" id="GO:0015937">
    <property type="term" value="P:coenzyme A biosynthetic process"/>
    <property type="evidence" value="ECO:0007669"/>
    <property type="project" value="UniProtKB-UniRule"/>
</dbReference>
<reference evidence="7 8" key="1">
    <citation type="submission" date="2016-12" db="EMBL/GenBank/DDBJ databases">
        <title>Discovery of methanogenic haloarchaea.</title>
        <authorList>
            <person name="Sorokin D.Y."/>
            <person name="Makarova K.S."/>
            <person name="Abbas B."/>
            <person name="Ferrer M."/>
            <person name="Golyshin P.N."/>
        </authorList>
    </citation>
    <scope>NUCLEOTIDE SEQUENCE [LARGE SCALE GENOMIC DNA]</scope>
    <source>
        <strain evidence="7">AMET1</strain>
    </source>
</reference>
<evidence type="ECO:0000256" key="2">
    <source>
        <dbReference type="ARBA" id="ARBA00022741"/>
    </source>
</evidence>
<comment type="pathway">
    <text evidence="6">Cofactor biosynthesis; coenzyme A biosynthesis.</text>
</comment>
<dbReference type="UniPathway" id="UPA00241"/>
<dbReference type="PIRSF" id="PIRSF006533">
    <property type="entry name" value="UCP006533"/>
    <property type="match status" value="1"/>
</dbReference>
<evidence type="ECO:0000256" key="4">
    <source>
        <dbReference type="ARBA" id="ARBA00022993"/>
    </source>
</evidence>
<organism evidence="7 8">
    <name type="scientific">Methanonatronarchaeum thermophilum</name>
    <dbReference type="NCBI Taxonomy" id="1927129"/>
    <lineage>
        <taxon>Archaea</taxon>
        <taxon>Methanobacteriati</taxon>
        <taxon>Methanobacteriota</taxon>
        <taxon>Methanonatronarchaeia</taxon>
        <taxon>Methanonatronarchaeales</taxon>
        <taxon>Methanonatronarchaeaceae</taxon>
        <taxon>Methanonatronarchaeum</taxon>
    </lineage>
</organism>
<evidence type="ECO:0000313" key="8">
    <source>
        <dbReference type="Proteomes" id="UP000195137"/>
    </source>
</evidence>
<evidence type="ECO:0000256" key="6">
    <source>
        <dbReference type="HAMAP-Rule" id="MF_00590"/>
    </source>
</evidence>
<keyword evidence="8" id="KW-1185">Reference proteome</keyword>
<evidence type="ECO:0000256" key="5">
    <source>
        <dbReference type="ARBA" id="ARBA00023134"/>
    </source>
</evidence>
<proteinExistence type="inferred from homology"/>
<keyword evidence="3 6" id="KW-0418">Kinase</keyword>
<name>A0A1Y3GB51_9EURY</name>